<accession>A0A2U0TAE3</accession>
<dbReference type="AlphaFoldDB" id="A0A2U0TAE3"/>
<dbReference type="EMBL" id="QENU01000003">
    <property type="protein sequence ID" value="PVX40527.1"/>
    <property type="molecule type" value="Genomic_DNA"/>
</dbReference>
<dbReference type="Pfam" id="PF10711">
    <property type="entry name" value="DUF2513"/>
    <property type="match status" value="1"/>
</dbReference>
<proteinExistence type="predicted"/>
<keyword evidence="2" id="KW-1185">Reference proteome</keyword>
<dbReference type="OrthoDB" id="6960201at2"/>
<comment type="caution">
    <text evidence="1">The sequence shown here is derived from an EMBL/GenBank/DDBJ whole genome shotgun (WGS) entry which is preliminary data.</text>
</comment>
<organism evidence="1 2">
    <name type="scientific">Alitibacter langaaensis DSM 22999</name>
    <dbReference type="NCBI Taxonomy" id="1122935"/>
    <lineage>
        <taxon>Bacteria</taxon>
        <taxon>Pseudomonadati</taxon>
        <taxon>Pseudomonadota</taxon>
        <taxon>Gammaproteobacteria</taxon>
        <taxon>Pasteurellales</taxon>
        <taxon>Pasteurellaceae</taxon>
        <taxon>Alitibacter</taxon>
    </lineage>
</organism>
<dbReference type="InterPro" id="IPR019650">
    <property type="entry name" value="DUF2513"/>
</dbReference>
<dbReference type="Proteomes" id="UP000245909">
    <property type="component" value="Unassembled WGS sequence"/>
</dbReference>
<dbReference type="RefSeq" id="WP_116631400.1">
    <property type="nucleotide sequence ID" value="NZ_QENU01000003.1"/>
</dbReference>
<evidence type="ECO:0000313" key="2">
    <source>
        <dbReference type="Proteomes" id="UP000245909"/>
    </source>
</evidence>
<sequence>MKRDWELIRKILIKLEQKVDDTPLDSESIKGVSPDIVAYHYKILAQADLICIEDNSTMGDEDFVAIDLTWQGHEFLDKIRSDTAWNKVKQVIKTKGIDLSFEAIKLAGQSLLISLLK</sequence>
<protein>
    <submittedName>
        <fullName evidence="1">Uncharacterized protein DUF2513</fullName>
    </submittedName>
</protein>
<reference evidence="1 2" key="1">
    <citation type="submission" date="2018-05" db="EMBL/GenBank/DDBJ databases">
        <title>Genomic Encyclopedia of Type Strains, Phase IV (KMG-IV): sequencing the most valuable type-strain genomes for metagenomic binning, comparative biology and taxonomic classification.</title>
        <authorList>
            <person name="Goeker M."/>
        </authorList>
    </citation>
    <scope>NUCLEOTIDE SEQUENCE [LARGE SCALE GENOMIC DNA]</scope>
    <source>
        <strain evidence="1 2">DSM 22999</strain>
    </source>
</reference>
<gene>
    <name evidence="1" type="ORF">C8D76_103100</name>
</gene>
<name>A0A2U0TAE3_9PAST</name>
<evidence type="ECO:0000313" key="1">
    <source>
        <dbReference type="EMBL" id="PVX40527.1"/>
    </source>
</evidence>